<protein>
    <submittedName>
        <fullName evidence="2">Uncharacterized protein</fullName>
    </submittedName>
</protein>
<gene>
    <name evidence="2" type="ORF">S01H1_30191</name>
</gene>
<accession>X0TQI9</accession>
<reference evidence="2" key="1">
    <citation type="journal article" date="2014" name="Front. Microbiol.">
        <title>High frequency of phylogenetically diverse reductive dehalogenase-homologous genes in deep subseafloor sedimentary metagenomes.</title>
        <authorList>
            <person name="Kawai M."/>
            <person name="Futagami T."/>
            <person name="Toyoda A."/>
            <person name="Takaki Y."/>
            <person name="Nishi S."/>
            <person name="Hori S."/>
            <person name="Arai W."/>
            <person name="Tsubouchi T."/>
            <person name="Morono Y."/>
            <person name="Uchiyama I."/>
            <person name="Ito T."/>
            <person name="Fujiyama A."/>
            <person name="Inagaki F."/>
            <person name="Takami H."/>
        </authorList>
    </citation>
    <scope>NUCLEOTIDE SEQUENCE</scope>
    <source>
        <strain evidence="2">Expedition CK06-06</strain>
    </source>
</reference>
<feature type="region of interest" description="Disordered" evidence="1">
    <location>
        <begin position="108"/>
        <end position="127"/>
    </location>
</feature>
<evidence type="ECO:0000313" key="2">
    <source>
        <dbReference type="EMBL" id="GAF95833.1"/>
    </source>
</evidence>
<feature type="compositionally biased region" description="Basic and acidic residues" evidence="1">
    <location>
        <begin position="108"/>
        <end position="118"/>
    </location>
</feature>
<evidence type="ECO:0000256" key="1">
    <source>
        <dbReference type="SAM" id="MobiDB-lite"/>
    </source>
</evidence>
<comment type="caution">
    <text evidence="2">The sequence shown here is derived from an EMBL/GenBank/DDBJ whole genome shotgun (WGS) entry which is preliminary data.</text>
</comment>
<sequence length="276" mass="30786">SNQYIIEPFVTYKHAKMNNRTEMKDVIDSKSQADRILEMVRLGMLNRIYNYLNTAQNNEVIELDLNMKNFYYHTMFNPTENSSTVGTMQVEAVSSVGKERTITVQRVDEAGTNSEDKGSVVPSSQENSTTSSLIRLFGRSVDNPSAVCDAKTFRTPFDIYGGGYGEMSKSDFRSAVGGSAKLDREEYEANISDHLKNDLLKINMKVRGDPLWLLSPYGKDSGNVLTTGDRTNDVQGPSALVQAQSSRVFFLRMFAPSQQDYMDPDRDAASSSCSII</sequence>
<feature type="non-terminal residue" evidence="2">
    <location>
        <position position="1"/>
    </location>
</feature>
<dbReference type="AlphaFoldDB" id="X0TQI9"/>
<proteinExistence type="predicted"/>
<organism evidence="2">
    <name type="scientific">marine sediment metagenome</name>
    <dbReference type="NCBI Taxonomy" id="412755"/>
    <lineage>
        <taxon>unclassified sequences</taxon>
        <taxon>metagenomes</taxon>
        <taxon>ecological metagenomes</taxon>
    </lineage>
</organism>
<feature type="non-terminal residue" evidence="2">
    <location>
        <position position="276"/>
    </location>
</feature>
<dbReference type="EMBL" id="BARS01018559">
    <property type="protein sequence ID" value="GAF95833.1"/>
    <property type="molecule type" value="Genomic_DNA"/>
</dbReference>
<name>X0TQI9_9ZZZZ</name>